<dbReference type="EMBL" id="FJUX01000180">
    <property type="protein sequence ID" value="CZT13201.1"/>
    <property type="molecule type" value="Genomic_DNA"/>
</dbReference>
<protein>
    <submittedName>
        <fullName evidence="2">Uncharacterized protein</fullName>
    </submittedName>
</protein>
<feature type="compositionally biased region" description="Basic and acidic residues" evidence="1">
    <location>
        <begin position="1"/>
        <end position="50"/>
    </location>
</feature>
<evidence type="ECO:0000313" key="3">
    <source>
        <dbReference type="Proteomes" id="UP000178912"/>
    </source>
</evidence>
<evidence type="ECO:0000256" key="1">
    <source>
        <dbReference type="SAM" id="MobiDB-lite"/>
    </source>
</evidence>
<reference evidence="3" key="1">
    <citation type="submission" date="2016-03" db="EMBL/GenBank/DDBJ databases">
        <authorList>
            <person name="Guldener U."/>
        </authorList>
    </citation>
    <scope>NUCLEOTIDE SEQUENCE [LARGE SCALE GENOMIC DNA]</scope>
    <source>
        <strain evidence="3">04CH-RAC-A.6.1</strain>
    </source>
</reference>
<name>A0A1E1LRS3_9HELO</name>
<evidence type="ECO:0000313" key="2">
    <source>
        <dbReference type="EMBL" id="CZT13201.1"/>
    </source>
</evidence>
<feature type="compositionally biased region" description="Basic and acidic residues" evidence="1">
    <location>
        <begin position="56"/>
        <end position="67"/>
    </location>
</feature>
<sequence length="67" mass="7650">MPFEGKRKQGPEKEGSMQEERVVETEGEHEGKGGKEQDRRMREALEDENHGWGVREGLEEDSHGWGA</sequence>
<feature type="region of interest" description="Disordered" evidence="1">
    <location>
        <begin position="1"/>
        <end position="67"/>
    </location>
</feature>
<keyword evidence="3" id="KW-1185">Reference proteome</keyword>
<dbReference type="AlphaFoldDB" id="A0A1E1LRS3"/>
<accession>A0A1E1LRS3</accession>
<organism evidence="2 3">
    <name type="scientific">Rhynchosporium agropyri</name>
    <dbReference type="NCBI Taxonomy" id="914238"/>
    <lineage>
        <taxon>Eukaryota</taxon>
        <taxon>Fungi</taxon>
        <taxon>Dikarya</taxon>
        <taxon>Ascomycota</taxon>
        <taxon>Pezizomycotina</taxon>
        <taxon>Leotiomycetes</taxon>
        <taxon>Helotiales</taxon>
        <taxon>Ploettnerulaceae</taxon>
        <taxon>Rhynchosporium</taxon>
    </lineage>
</organism>
<proteinExistence type="predicted"/>
<gene>
    <name evidence="2" type="ORF">RAG0_16763</name>
</gene>
<dbReference type="Proteomes" id="UP000178912">
    <property type="component" value="Unassembled WGS sequence"/>
</dbReference>